<dbReference type="GO" id="GO:0051536">
    <property type="term" value="F:iron-sulfur cluster binding"/>
    <property type="evidence" value="ECO:0007669"/>
    <property type="project" value="UniProtKB-KW"/>
</dbReference>
<dbReference type="InterPro" id="IPR011604">
    <property type="entry name" value="PDDEXK-like_dom_sf"/>
</dbReference>
<proteinExistence type="inferred from homology"/>
<dbReference type="STRING" id="1121324.CLIT_2c03550"/>
<dbReference type="GO" id="GO:0004527">
    <property type="term" value="F:exonuclease activity"/>
    <property type="evidence" value="ECO:0007669"/>
    <property type="project" value="UniProtKB-KW"/>
</dbReference>
<keyword evidence="8 13" id="KW-0269">Exonuclease</keyword>
<keyword evidence="12 13" id="KW-0464">Manganese</keyword>
<keyword evidence="16" id="KW-1185">Reference proteome</keyword>
<evidence type="ECO:0000256" key="2">
    <source>
        <dbReference type="ARBA" id="ARBA00009189"/>
    </source>
</evidence>
<comment type="caution">
    <text evidence="15">The sequence shown here is derived from an EMBL/GenBank/DDBJ whole genome shotgun (WGS) entry which is preliminary data.</text>
</comment>
<dbReference type="eggNOG" id="COG1468">
    <property type="taxonomic scope" value="Bacteria"/>
</dbReference>
<dbReference type="EC" id="3.1.12.1" evidence="3 13"/>
<keyword evidence="9 13" id="KW-0408">Iron</keyword>
<dbReference type="GO" id="GO:0046872">
    <property type="term" value="F:metal ion binding"/>
    <property type="evidence" value="ECO:0007669"/>
    <property type="project" value="UniProtKB-KW"/>
</dbReference>
<reference evidence="15 16" key="1">
    <citation type="submission" date="2014-03" db="EMBL/GenBank/DDBJ databases">
        <title>Genome sequence of Clostridium litorale W6, DSM 5388.</title>
        <authorList>
            <person name="Poehlein A."/>
            <person name="Jagirdar A."/>
            <person name="Khonsari B."/>
            <person name="Chibani C.M."/>
            <person name="Gutierrez Gutierrez D.A."/>
            <person name="Davydova E."/>
            <person name="Alghaithi H.S."/>
            <person name="Nair K.P."/>
            <person name="Dhamotharan K."/>
            <person name="Chandran L."/>
            <person name="G W."/>
            <person name="Daniel R."/>
        </authorList>
    </citation>
    <scope>NUCLEOTIDE SEQUENCE [LARGE SCALE GENOMIC DNA]</scope>
    <source>
        <strain evidence="15 16">W6</strain>
    </source>
</reference>
<dbReference type="PANTHER" id="PTHR36531">
    <property type="entry name" value="CRISPR-ASSOCIATED EXONUCLEASE CAS4"/>
    <property type="match status" value="1"/>
</dbReference>
<evidence type="ECO:0000256" key="3">
    <source>
        <dbReference type="ARBA" id="ARBA00012768"/>
    </source>
</evidence>
<evidence type="ECO:0000313" key="16">
    <source>
        <dbReference type="Proteomes" id="UP000027946"/>
    </source>
</evidence>
<keyword evidence="7 13" id="KW-0378">Hydrolase</keyword>
<dbReference type="OrthoDB" id="9781776at2"/>
<evidence type="ECO:0000256" key="10">
    <source>
        <dbReference type="ARBA" id="ARBA00023014"/>
    </source>
</evidence>
<sequence>MKYSEDEMLMLSGIQHFYFCKRQWALIHVENQWVENVRTIEGKHIHEKADDPFIVETRGDIVIARSVPVSSSEIGLYGIADVIEFRRTKNEGVSFSDKEGLWMPVPVEYKRGEPKDDARDEVQLCAQAMCLEEMLGLKIEKGYIFYNSIKRRTEVDFDKGLRASVIKLSKEMHSMFNEKKTPKARREKYCRACSMEEVCQPKVTGKRCRVKDYIKKGLAEE</sequence>
<dbReference type="Pfam" id="PF01930">
    <property type="entry name" value="Cas_Cas4"/>
    <property type="match status" value="1"/>
</dbReference>
<keyword evidence="11 13" id="KW-0051">Antiviral defense</keyword>
<dbReference type="EMBL" id="JJMM01000002">
    <property type="protein sequence ID" value="KDR96749.1"/>
    <property type="molecule type" value="Genomic_DNA"/>
</dbReference>
<organism evidence="15 16">
    <name type="scientific">Peptoclostridium litorale DSM 5388</name>
    <dbReference type="NCBI Taxonomy" id="1121324"/>
    <lineage>
        <taxon>Bacteria</taxon>
        <taxon>Bacillati</taxon>
        <taxon>Bacillota</taxon>
        <taxon>Clostridia</taxon>
        <taxon>Peptostreptococcales</taxon>
        <taxon>Peptoclostridiaceae</taxon>
        <taxon>Peptoclostridium</taxon>
    </lineage>
</organism>
<dbReference type="InterPro" id="IPR022765">
    <property type="entry name" value="Dna2/Cas4_DUF83"/>
</dbReference>
<comment type="cofactor">
    <cofactor evidence="13">
        <name>iron-sulfur cluster</name>
        <dbReference type="ChEBI" id="CHEBI:30408"/>
    </cofactor>
</comment>
<evidence type="ECO:0000256" key="9">
    <source>
        <dbReference type="ARBA" id="ARBA00023004"/>
    </source>
</evidence>
<comment type="similarity">
    <text evidence="2 13">Belongs to the CRISPR-associated exonuclease Cas4 family.</text>
</comment>
<comment type="cofactor">
    <cofactor evidence="13">
        <name>Mg(2+)</name>
        <dbReference type="ChEBI" id="CHEBI:18420"/>
    </cofactor>
    <cofactor evidence="13">
        <name>Mn(2+)</name>
        <dbReference type="ChEBI" id="CHEBI:29035"/>
    </cofactor>
    <text evidence="13">Mg(2+) or Mn(2+) required for ssDNA cleavage activity.</text>
</comment>
<dbReference type="Gene3D" id="3.90.320.10">
    <property type="match status" value="1"/>
</dbReference>
<keyword evidence="6 13" id="KW-0479">Metal-binding</keyword>
<evidence type="ECO:0000256" key="7">
    <source>
        <dbReference type="ARBA" id="ARBA00022801"/>
    </source>
</evidence>
<comment type="cofactor">
    <cofactor evidence="1">
        <name>[4Fe-4S] cluster</name>
        <dbReference type="ChEBI" id="CHEBI:49883"/>
    </cofactor>
</comment>
<protein>
    <recommendedName>
        <fullName evidence="4 13">CRISPR-associated exonuclease Cas4</fullName>
        <ecNumber evidence="3 13">3.1.12.1</ecNumber>
    </recommendedName>
</protein>
<evidence type="ECO:0000256" key="11">
    <source>
        <dbReference type="ARBA" id="ARBA00023118"/>
    </source>
</evidence>
<dbReference type="GO" id="GO:0051607">
    <property type="term" value="P:defense response to virus"/>
    <property type="evidence" value="ECO:0007669"/>
    <property type="project" value="UniProtKB-KW"/>
</dbReference>
<comment type="function">
    <text evidence="13">CRISPR (clustered regularly interspaced short palindromic repeat) is an adaptive immune system that provides protection against mobile genetic elements (viruses, transposable elements and conjugative plasmids). CRISPR clusters contain sequences complementary to antecedent mobile elements and target invading nucleic acids. CRISPR clusters are transcribed and processed into CRISPR RNA (crRNA).</text>
</comment>
<keyword evidence="10 13" id="KW-0411">Iron-sulfur</keyword>
<feature type="domain" description="DUF83" evidence="14">
    <location>
        <begin position="12"/>
        <end position="200"/>
    </location>
</feature>
<evidence type="ECO:0000256" key="4">
    <source>
        <dbReference type="ARBA" id="ARBA00020049"/>
    </source>
</evidence>
<evidence type="ECO:0000256" key="13">
    <source>
        <dbReference type="RuleBase" id="RU365022"/>
    </source>
</evidence>
<dbReference type="InterPro" id="IPR051827">
    <property type="entry name" value="Cas4_exonuclease"/>
</dbReference>
<evidence type="ECO:0000256" key="1">
    <source>
        <dbReference type="ARBA" id="ARBA00001966"/>
    </source>
</evidence>
<gene>
    <name evidence="15" type="primary">cas4</name>
    <name evidence="15" type="ORF">CLIT_2c03550</name>
</gene>
<evidence type="ECO:0000313" key="15">
    <source>
        <dbReference type="EMBL" id="KDR96749.1"/>
    </source>
</evidence>
<accession>A0A069RI97</accession>
<dbReference type="NCBIfam" id="TIGR00372">
    <property type="entry name" value="cas4"/>
    <property type="match status" value="1"/>
</dbReference>
<dbReference type="RefSeq" id="WP_038261391.1">
    <property type="nucleotide sequence ID" value="NZ_FSRH01000019.1"/>
</dbReference>
<evidence type="ECO:0000256" key="6">
    <source>
        <dbReference type="ARBA" id="ARBA00022723"/>
    </source>
</evidence>
<keyword evidence="5 13" id="KW-0540">Nuclease</keyword>
<name>A0A069RI97_PEPLI</name>
<evidence type="ECO:0000256" key="12">
    <source>
        <dbReference type="ARBA" id="ARBA00023211"/>
    </source>
</evidence>
<evidence type="ECO:0000259" key="14">
    <source>
        <dbReference type="Pfam" id="PF01930"/>
    </source>
</evidence>
<evidence type="ECO:0000256" key="5">
    <source>
        <dbReference type="ARBA" id="ARBA00022722"/>
    </source>
</evidence>
<evidence type="ECO:0000256" key="8">
    <source>
        <dbReference type="ARBA" id="ARBA00022839"/>
    </source>
</evidence>
<dbReference type="PANTHER" id="PTHR36531:SF6">
    <property type="entry name" value="DNA REPLICATION ATP-DEPENDENT HELICASE_NUCLEASE DNA2"/>
    <property type="match status" value="1"/>
</dbReference>
<dbReference type="Proteomes" id="UP000027946">
    <property type="component" value="Unassembled WGS sequence"/>
</dbReference>
<dbReference type="AlphaFoldDB" id="A0A069RI97"/>
<dbReference type="InterPro" id="IPR013343">
    <property type="entry name" value="CRISPR-assoc_prot_Cas4"/>
</dbReference>